<dbReference type="Proteomes" id="UP000619761">
    <property type="component" value="Unassembled WGS sequence"/>
</dbReference>
<proteinExistence type="inferred from homology"/>
<keyword evidence="5 10" id="KW-0997">Cell inner membrane</keyword>
<dbReference type="PANTHER" id="PTHR38831">
    <property type="entry name" value="TYPE II SECRETION SYSTEM PROTEIN K"/>
    <property type="match status" value="1"/>
</dbReference>
<evidence type="ECO:0000313" key="14">
    <source>
        <dbReference type="Proteomes" id="UP000619761"/>
    </source>
</evidence>
<dbReference type="RefSeq" id="WP_189421031.1">
    <property type="nucleotide sequence ID" value="NZ_BMYZ01000004.1"/>
</dbReference>
<organism evidence="13 14">
    <name type="scientific">Cellvibrio zantedeschiae</name>
    <dbReference type="NCBI Taxonomy" id="1237077"/>
    <lineage>
        <taxon>Bacteria</taxon>
        <taxon>Pseudomonadati</taxon>
        <taxon>Pseudomonadota</taxon>
        <taxon>Gammaproteobacteria</taxon>
        <taxon>Cellvibrionales</taxon>
        <taxon>Cellvibrionaceae</taxon>
        <taxon>Cellvibrio</taxon>
    </lineage>
</organism>
<evidence type="ECO:0000256" key="5">
    <source>
        <dbReference type="ARBA" id="ARBA00022519"/>
    </source>
</evidence>
<feature type="domain" description="T2SS protein K first SAM-like" evidence="12">
    <location>
        <begin position="108"/>
        <end position="233"/>
    </location>
</feature>
<evidence type="ECO:0000256" key="4">
    <source>
        <dbReference type="ARBA" id="ARBA00022475"/>
    </source>
</evidence>
<evidence type="ECO:0000256" key="1">
    <source>
        <dbReference type="ARBA" id="ARBA00004533"/>
    </source>
</evidence>
<keyword evidence="4 10" id="KW-1003">Cell membrane</keyword>
<dbReference type="Gene3D" id="1.10.40.60">
    <property type="entry name" value="EpsJ-like"/>
    <property type="match status" value="2"/>
</dbReference>
<keyword evidence="8 11" id="KW-1133">Transmembrane helix</keyword>
<dbReference type="Pfam" id="PF21687">
    <property type="entry name" value="T2SSK_1st"/>
    <property type="match status" value="1"/>
</dbReference>
<evidence type="ECO:0000256" key="10">
    <source>
        <dbReference type="PIRNR" id="PIRNR002786"/>
    </source>
</evidence>
<dbReference type="NCBIfam" id="NF037980">
    <property type="entry name" value="T2SS_GspK"/>
    <property type="match status" value="1"/>
</dbReference>
<dbReference type="PANTHER" id="PTHR38831:SF1">
    <property type="entry name" value="TYPE II SECRETION SYSTEM PROTEIN K-RELATED"/>
    <property type="match status" value="1"/>
</dbReference>
<dbReference type="InterPro" id="IPR049031">
    <property type="entry name" value="T2SSK_SAM-like_1st"/>
</dbReference>
<gene>
    <name evidence="13" type="ORF">GCM10011613_35070</name>
</gene>
<evidence type="ECO:0000256" key="7">
    <source>
        <dbReference type="ARBA" id="ARBA00022927"/>
    </source>
</evidence>
<feature type="transmembrane region" description="Helical" evidence="11">
    <location>
        <begin position="16"/>
        <end position="37"/>
    </location>
</feature>
<dbReference type="InterPro" id="IPR045584">
    <property type="entry name" value="Pilin-like"/>
</dbReference>
<accession>A0ABQ3BEN6</accession>
<evidence type="ECO:0000313" key="13">
    <source>
        <dbReference type="EMBL" id="GGY86865.1"/>
    </source>
</evidence>
<keyword evidence="14" id="KW-1185">Reference proteome</keyword>
<keyword evidence="7" id="KW-0653">Protein transport</keyword>
<comment type="caution">
    <text evidence="13">The sequence shown here is derived from an EMBL/GenBank/DDBJ whole genome shotgun (WGS) entry which is preliminary data.</text>
</comment>
<dbReference type="InterPro" id="IPR038072">
    <property type="entry name" value="GspK_central_sf"/>
</dbReference>
<evidence type="ECO:0000256" key="11">
    <source>
        <dbReference type="SAM" id="Phobius"/>
    </source>
</evidence>
<evidence type="ECO:0000256" key="9">
    <source>
        <dbReference type="ARBA" id="ARBA00023136"/>
    </source>
</evidence>
<dbReference type="SUPFAM" id="SSF158544">
    <property type="entry name" value="GspK insert domain-like"/>
    <property type="match status" value="1"/>
</dbReference>
<keyword evidence="6 11" id="KW-0812">Transmembrane</keyword>
<dbReference type="InterPro" id="IPR005628">
    <property type="entry name" value="GspK"/>
</dbReference>
<evidence type="ECO:0000256" key="3">
    <source>
        <dbReference type="ARBA" id="ARBA00022448"/>
    </source>
</evidence>
<sequence length="347" mass="38085">MYACSKSLKNNRERGAVLIMVLLIVALVAGLGIKFAGDYQLGLARAEARWHGAQARAYLFSGEGAAIKFLATDDAAADYREELWGQPVPIQLPDNMGDLLISLDDANAKFNLNRLAIVKADFASKAPSDASRYTNAQLMFIRLLQALPNREDPHTALVQSPEIATAILEAIVDWTDQDTDPAGSNGAENDYYLGQPDPYQAANMPFRSVEELQMIRGVTPQIMQALRPYVTVLEPSEILNINTMPELLYRCINLNTELSPLSESQAKSLIAEKPSTGFYANLSDFNTSWNKVVGAGQASADGELAVATKYFWLTTVVQIGDQRRTGRSLLLRGSPAFKVVRREEGNL</sequence>
<name>A0ABQ3BEN6_9GAMM</name>
<dbReference type="SUPFAM" id="SSF54523">
    <property type="entry name" value="Pili subunits"/>
    <property type="match status" value="1"/>
</dbReference>
<reference evidence="14" key="1">
    <citation type="journal article" date="2019" name="Int. J. Syst. Evol. Microbiol.">
        <title>The Global Catalogue of Microorganisms (GCM) 10K type strain sequencing project: providing services to taxonomists for standard genome sequencing and annotation.</title>
        <authorList>
            <consortium name="The Broad Institute Genomics Platform"/>
            <consortium name="The Broad Institute Genome Sequencing Center for Infectious Disease"/>
            <person name="Wu L."/>
            <person name="Ma J."/>
        </authorList>
    </citation>
    <scope>NUCLEOTIDE SEQUENCE [LARGE SCALE GENOMIC DNA]</scope>
    <source>
        <strain evidence="14">KCTC 32239</strain>
    </source>
</reference>
<keyword evidence="3 10" id="KW-0813">Transport</keyword>
<evidence type="ECO:0000256" key="2">
    <source>
        <dbReference type="ARBA" id="ARBA00007246"/>
    </source>
</evidence>
<comment type="subcellular location">
    <subcellularLocation>
        <location evidence="1 10">Cell inner membrane</location>
    </subcellularLocation>
</comment>
<evidence type="ECO:0000256" key="6">
    <source>
        <dbReference type="ARBA" id="ARBA00022692"/>
    </source>
</evidence>
<dbReference type="Gene3D" id="3.30.1300.30">
    <property type="entry name" value="GSPII I/J protein-like"/>
    <property type="match status" value="1"/>
</dbReference>
<evidence type="ECO:0000256" key="8">
    <source>
        <dbReference type="ARBA" id="ARBA00022989"/>
    </source>
</evidence>
<dbReference type="EMBL" id="BMYZ01000004">
    <property type="protein sequence ID" value="GGY86865.1"/>
    <property type="molecule type" value="Genomic_DNA"/>
</dbReference>
<comment type="similarity">
    <text evidence="2 10">Belongs to the GSP K family.</text>
</comment>
<evidence type="ECO:0000259" key="12">
    <source>
        <dbReference type="Pfam" id="PF21687"/>
    </source>
</evidence>
<protein>
    <recommendedName>
        <fullName evidence="10">Type II secretion system protein K</fullName>
    </recommendedName>
</protein>
<keyword evidence="9 10" id="KW-0472">Membrane</keyword>
<dbReference type="PIRSF" id="PIRSF002786">
    <property type="entry name" value="XcpX"/>
    <property type="match status" value="1"/>
</dbReference>